<gene>
    <name evidence="2" type="ORF">NCTC5385_01788</name>
</gene>
<proteinExistence type="predicted"/>
<name>A0A4U9Z533_9STRE</name>
<sequence>MTFSGGILANDKGDILLQLRRDKKTWAIAGGAMELEESSVDTYLREFCEETGILGGKIQRRTAKELCFILFWLKLGNY</sequence>
<dbReference type="STRING" id="873448.STRPO_0793"/>
<feature type="domain" description="Nudix hydrolase" evidence="1">
    <location>
        <begin position="6"/>
        <end position="55"/>
    </location>
</feature>
<dbReference type="Pfam" id="PF00293">
    <property type="entry name" value="NUDIX"/>
    <property type="match status" value="1"/>
</dbReference>
<dbReference type="EMBL" id="LR594035">
    <property type="protein sequence ID" value="VTS35440.1"/>
    <property type="molecule type" value="Genomic_DNA"/>
</dbReference>
<dbReference type="GO" id="GO:0016787">
    <property type="term" value="F:hydrolase activity"/>
    <property type="evidence" value="ECO:0007669"/>
    <property type="project" value="UniProtKB-KW"/>
</dbReference>
<evidence type="ECO:0000313" key="3">
    <source>
        <dbReference type="Proteomes" id="UP000304914"/>
    </source>
</evidence>
<reference evidence="2 3" key="1">
    <citation type="submission" date="2019-05" db="EMBL/GenBank/DDBJ databases">
        <authorList>
            <consortium name="Pathogen Informatics"/>
        </authorList>
    </citation>
    <scope>NUCLEOTIDE SEQUENCE [LARGE SCALE GENOMIC DNA]</scope>
    <source>
        <strain evidence="2 3">NCTC5385</strain>
    </source>
</reference>
<dbReference type="InterPro" id="IPR000086">
    <property type="entry name" value="NUDIX_hydrolase_dom"/>
</dbReference>
<dbReference type="Gene3D" id="3.90.79.10">
    <property type="entry name" value="Nucleoside Triphosphate Pyrophosphohydrolase"/>
    <property type="match status" value="1"/>
</dbReference>
<dbReference type="EC" id="3.6.1.-" evidence="2"/>
<keyword evidence="2" id="KW-0378">Hydrolase</keyword>
<evidence type="ECO:0000313" key="2">
    <source>
        <dbReference type="EMBL" id="VTS35440.1"/>
    </source>
</evidence>
<dbReference type="InterPro" id="IPR015797">
    <property type="entry name" value="NUDIX_hydrolase-like_dom_sf"/>
</dbReference>
<organism evidence="2 3">
    <name type="scientific">Streptococcus pseudoporcinus</name>
    <dbReference type="NCBI Taxonomy" id="361101"/>
    <lineage>
        <taxon>Bacteria</taxon>
        <taxon>Bacillati</taxon>
        <taxon>Bacillota</taxon>
        <taxon>Bacilli</taxon>
        <taxon>Lactobacillales</taxon>
        <taxon>Streptococcaceae</taxon>
        <taxon>Streptococcus</taxon>
    </lineage>
</organism>
<evidence type="ECO:0000259" key="1">
    <source>
        <dbReference type="Pfam" id="PF00293"/>
    </source>
</evidence>
<dbReference type="SUPFAM" id="SSF55811">
    <property type="entry name" value="Nudix"/>
    <property type="match status" value="1"/>
</dbReference>
<dbReference type="AlphaFoldDB" id="A0A4U9Z533"/>
<protein>
    <submittedName>
        <fullName evidence="2">Phosphohydrolase</fullName>
        <ecNumber evidence="2">3.6.1.-</ecNumber>
    </submittedName>
</protein>
<accession>A0A4U9Z533</accession>
<dbReference type="Proteomes" id="UP000304914">
    <property type="component" value="Chromosome"/>
</dbReference>